<reference evidence="1" key="1">
    <citation type="submission" date="2018-05" db="EMBL/GenBank/DDBJ databases">
        <authorList>
            <person name="Lanie J.A."/>
            <person name="Ng W.-L."/>
            <person name="Kazmierczak K.M."/>
            <person name="Andrzejewski T.M."/>
            <person name="Davidsen T.M."/>
            <person name="Wayne K.J."/>
            <person name="Tettelin H."/>
            <person name="Glass J.I."/>
            <person name="Rusch D."/>
            <person name="Podicherti R."/>
            <person name="Tsui H.-C.T."/>
            <person name="Winkler M.E."/>
        </authorList>
    </citation>
    <scope>NUCLEOTIDE SEQUENCE</scope>
</reference>
<organism evidence="1">
    <name type="scientific">marine metagenome</name>
    <dbReference type="NCBI Taxonomy" id="408172"/>
    <lineage>
        <taxon>unclassified sequences</taxon>
        <taxon>metagenomes</taxon>
        <taxon>ecological metagenomes</taxon>
    </lineage>
</organism>
<sequence length="290" mass="34982">MYFNILNFFDTTKEQTVYLFETHIFFKKLNQIKTDIQNNPYDVNYRFIQLMNILKRDLSQIEQVFISNINDILIDKLFYNFSDNSIKKMLDETFYNDISNIILDYSPYGSKLIFVKLNNHQKFIIIKNIKFLNNLLKNDFITQIYIEDYDLHKGLTISDLKKFKPVYDFETLSFFPTNINDISCKVGVYNLILIDIKYHYYSSFGCNKDKNINFFIHSIEQLELIRIFFKNKKNVLHNFNLYSIKTIEKDFLHKIYLNLDQIYNDTFTYEIYNYCMKLLLSHKGIKLISN</sequence>
<proteinExistence type="predicted"/>
<protein>
    <submittedName>
        <fullName evidence="1">Uncharacterized protein</fullName>
    </submittedName>
</protein>
<accession>A0A381UFM9</accession>
<evidence type="ECO:0000313" key="1">
    <source>
        <dbReference type="EMBL" id="SVA26428.1"/>
    </source>
</evidence>
<dbReference type="AlphaFoldDB" id="A0A381UFM9"/>
<dbReference type="EMBL" id="UINC01006254">
    <property type="protein sequence ID" value="SVA26428.1"/>
    <property type="molecule type" value="Genomic_DNA"/>
</dbReference>
<name>A0A381UFM9_9ZZZZ</name>
<gene>
    <name evidence="1" type="ORF">METZ01_LOCUS79282</name>
</gene>